<dbReference type="AlphaFoldDB" id="A0A6S7H6M0"/>
<evidence type="ECO:0000313" key="3">
    <source>
        <dbReference type="Proteomes" id="UP001152795"/>
    </source>
</evidence>
<feature type="compositionally biased region" description="Low complexity" evidence="1">
    <location>
        <begin position="1"/>
        <end position="19"/>
    </location>
</feature>
<evidence type="ECO:0000256" key="1">
    <source>
        <dbReference type="SAM" id="MobiDB-lite"/>
    </source>
</evidence>
<gene>
    <name evidence="2" type="ORF">PACLA_8A043831</name>
</gene>
<feature type="region of interest" description="Disordered" evidence="1">
    <location>
        <begin position="327"/>
        <end position="347"/>
    </location>
</feature>
<name>A0A6S7H6M0_PARCT</name>
<feature type="compositionally biased region" description="Polar residues" evidence="1">
    <location>
        <begin position="445"/>
        <end position="456"/>
    </location>
</feature>
<feature type="region of interest" description="Disordered" evidence="1">
    <location>
        <begin position="513"/>
        <end position="580"/>
    </location>
</feature>
<proteinExistence type="predicted"/>
<feature type="region of interest" description="Disordered" evidence="1">
    <location>
        <begin position="360"/>
        <end position="412"/>
    </location>
</feature>
<feature type="compositionally biased region" description="Basic and acidic residues" evidence="1">
    <location>
        <begin position="171"/>
        <end position="181"/>
    </location>
</feature>
<feature type="compositionally biased region" description="Basic residues" evidence="1">
    <location>
        <begin position="65"/>
        <end position="86"/>
    </location>
</feature>
<dbReference type="EMBL" id="CACRXK020004073">
    <property type="protein sequence ID" value="CAB4001385.1"/>
    <property type="molecule type" value="Genomic_DNA"/>
</dbReference>
<sequence length="580" mass="63949">SIISSRASTSQRRARTVATSRERRRRRRTTQGSSRTPARRSRRKKTTKKTKSSDKGASTMTSHASKPKRRKRKRRRKSAKKKKRKIKSDENVHQSTTRYLLPREMEPTATFSLFGSDFDLEYLPVIETPASAVTSQQSSPPKSSTTANPDVLGSIFTGLNTLHSDSLSVDNKGRLRNEENKTASQSLTKPRVPKTFTQITSTSSHKEENPGLLSGSAFTCCPRKMFGRCPIHGNVYKHVNDPSTEQCNENETASRKLMNEKRLKRFDTTASACSFTRPAADCASSVKNRNISPKFDPEKIAKLEHKEDKLTTSTFASNNSSLQSSQASLASYKIPRKNPTSTSNLTAAKSKSRVTFNFMSTNTKSKSPIKSPVKNSESRIARRKLKVPDVPKKGSGILHLLPPGVGRSPLKQTGVVDTNKQLTNKNPNSRSITQSTVPNTLNVSTANTSLKKNQVHSGYASKERLSKIANSKSTSSSNDPNEGSTCRDFAPRYSSGHRELSSNLKADSIANVNDENSSHDLTPRSSSGQTAPFEHSRPVAVVRPTKIDENSSQGTSNDQEAAKRRKEVCNKSVDTGHRLL</sequence>
<comment type="caution">
    <text evidence="2">The sequence shown here is derived from an EMBL/GenBank/DDBJ whole genome shotgun (WGS) entry which is preliminary data.</text>
</comment>
<dbReference type="Proteomes" id="UP001152795">
    <property type="component" value="Unassembled WGS sequence"/>
</dbReference>
<feature type="region of interest" description="Disordered" evidence="1">
    <location>
        <begin position="168"/>
        <end position="210"/>
    </location>
</feature>
<evidence type="ECO:0000313" key="2">
    <source>
        <dbReference type="EMBL" id="CAB4001385.1"/>
    </source>
</evidence>
<accession>A0A6S7H6M0</accession>
<feature type="compositionally biased region" description="Polar residues" evidence="1">
    <location>
        <begin position="550"/>
        <end position="559"/>
    </location>
</feature>
<reference evidence="2" key="1">
    <citation type="submission" date="2020-04" db="EMBL/GenBank/DDBJ databases">
        <authorList>
            <person name="Alioto T."/>
            <person name="Alioto T."/>
            <person name="Gomez Garrido J."/>
        </authorList>
    </citation>
    <scope>NUCLEOTIDE SEQUENCE</scope>
    <source>
        <strain evidence="2">A484AB</strain>
    </source>
</reference>
<keyword evidence="3" id="KW-1185">Reference proteome</keyword>
<feature type="region of interest" description="Disordered" evidence="1">
    <location>
        <begin position="445"/>
        <end position="499"/>
    </location>
</feature>
<feature type="compositionally biased region" description="Basic residues" evidence="1">
    <location>
        <begin position="37"/>
        <end position="50"/>
    </location>
</feature>
<protein>
    <submittedName>
        <fullName evidence="2">Uncharacterized protein</fullName>
    </submittedName>
</protein>
<feature type="non-terminal residue" evidence="2">
    <location>
        <position position="1"/>
    </location>
</feature>
<feature type="compositionally biased region" description="Polar residues" evidence="1">
    <location>
        <begin position="338"/>
        <end position="347"/>
    </location>
</feature>
<feature type="compositionally biased region" description="Basic and acidic residues" evidence="1">
    <location>
        <begin position="376"/>
        <end position="392"/>
    </location>
</feature>
<feature type="region of interest" description="Disordered" evidence="1">
    <location>
        <begin position="1"/>
        <end position="103"/>
    </location>
</feature>
<feature type="compositionally biased region" description="Low complexity" evidence="1">
    <location>
        <begin position="467"/>
        <end position="478"/>
    </location>
</feature>
<organism evidence="2 3">
    <name type="scientific">Paramuricea clavata</name>
    <name type="common">Red gorgonian</name>
    <name type="synonym">Violescent sea-whip</name>
    <dbReference type="NCBI Taxonomy" id="317549"/>
    <lineage>
        <taxon>Eukaryota</taxon>
        <taxon>Metazoa</taxon>
        <taxon>Cnidaria</taxon>
        <taxon>Anthozoa</taxon>
        <taxon>Octocorallia</taxon>
        <taxon>Malacalcyonacea</taxon>
        <taxon>Plexauridae</taxon>
        <taxon>Paramuricea</taxon>
    </lineage>
</organism>